<dbReference type="PROSITE" id="PS52049">
    <property type="entry name" value="ULD"/>
    <property type="match status" value="1"/>
</dbReference>
<keyword evidence="7 8" id="KW-0788">Thiol protease</keyword>
<sequence length="454" mass="50007">MDASIDLVGGPFSVIESDPGVFTSLTRRLGIKGLELVELYDIEPWAVEDLDPHGLIFCFMWRKDSHRPTDFNDPAAERVWFANQLSDDACATHAILNVLLNCPAIDIGDELRTLRQDTERMSPVMRGLAITNSSVIRPAHNSFARPSDLRASINQLTITTFDEEKRKAKQRKDAADSAKPSPAKRARTTKAPPKGKANGRAKGKGKEKEKDDTDSATDAEAEREVEEETYHFIGYVPAHGKVWELDGLKSGPLEVGELPETPSGPGAGANRGWMDVVRPALRMKMEKYGGSGSDGSNIRFSLLAIVDDVYKKASDELELLKREQAALQKRMDGTGQSPDAAQAAVAAPLGKTFAPDFGARKMDRDLAVMQLPDAELIPAWEACVRKANTAKVAVEDELAKAIRSNTDHIKRTFDYEPFIREYISTLQQEGLLNPLLDRDGDGRKRRGRKAQAKG</sequence>
<dbReference type="SUPFAM" id="SSF54001">
    <property type="entry name" value="Cysteine proteinases"/>
    <property type="match status" value="1"/>
</dbReference>
<feature type="compositionally biased region" description="Basic and acidic residues" evidence="10">
    <location>
        <begin position="204"/>
        <end position="213"/>
    </location>
</feature>
<dbReference type="Gene3D" id="3.40.532.10">
    <property type="entry name" value="Peptidase C12, ubiquitin carboxyl-terminal hydrolase"/>
    <property type="match status" value="1"/>
</dbReference>
<keyword evidence="9" id="KW-0175">Coiled coil</keyword>
<feature type="compositionally biased region" description="Acidic residues" evidence="10">
    <location>
        <begin position="214"/>
        <end position="225"/>
    </location>
</feature>
<comment type="similarity">
    <text evidence="2 8">Belongs to the peptidase C12 family.</text>
</comment>
<organism evidence="12 13">
    <name type="scientific">Hypholoma sublateritium (strain FD-334 SS-4)</name>
    <dbReference type="NCBI Taxonomy" id="945553"/>
    <lineage>
        <taxon>Eukaryota</taxon>
        <taxon>Fungi</taxon>
        <taxon>Dikarya</taxon>
        <taxon>Basidiomycota</taxon>
        <taxon>Agaricomycotina</taxon>
        <taxon>Agaricomycetes</taxon>
        <taxon>Agaricomycetidae</taxon>
        <taxon>Agaricales</taxon>
        <taxon>Agaricineae</taxon>
        <taxon>Strophariaceae</taxon>
        <taxon>Hypholoma</taxon>
    </lineage>
</organism>
<keyword evidence="5 8" id="KW-0833">Ubl conjugation pathway</keyword>
<reference evidence="13" key="1">
    <citation type="submission" date="2014-04" db="EMBL/GenBank/DDBJ databases">
        <title>Evolutionary Origins and Diversification of the Mycorrhizal Mutualists.</title>
        <authorList>
            <consortium name="DOE Joint Genome Institute"/>
            <consortium name="Mycorrhizal Genomics Consortium"/>
            <person name="Kohler A."/>
            <person name="Kuo A."/>
            <person name="Nagy L.G."/>
            <person name="Floudas D."/>
            <person name="Copeland A."/>
            <person name="Barry K.W."/>
            <person name="Cichocki N."/>
            <person name="Veneault-Fourrey C."/>
            <person name="LaButti K."/>
            <person name="Lindquist E.A."/>
            <person name="Lipzen A."/>
            <person name="Lundell T."/>
            <person name="Morin E."/>
            <person name="Murat C."/>
            <person name="Riley R."/>
            <person name="Ohm R."/>
            <person name="Sun H."/>
            <person name="Tunlid A."/>
            <person name="Henrissat B."/>
            <person name="Grigoriev I.V."/>
            <person name="Hibbett D.S."/>
            <person name="Martin F."/>
        </authorList>
    </citation>
    <scope>NUCLEOTIDE SEQUENCE [LARGE SCALE GENOMIC DNA]</scope>
    <source>
        <strain evidence="13">FD-334 SS-4</strain>
    </source>
</reference>
<protein>
    <recommendedName>
        <fullName evidence="3 8">ubiquitinyl hydrolase 1</fullName>
        <ecNumber evidence="3 8">3.4.19.12</ecNumber>
    </recommendedName>
</protein>
<dbReference type="InterPro" id="IPR038765">
    <property type="entry name" value="Papain-like_cys_pep_sf"/>
</dbReference>
<evidence type="ECO:0000256" key="4">
    <source>
        <dbReference type="ARBA" id="ARBA00022670"/>
    </source>
</evidence>
<dbReference type="PANTHER" id="PTHR10589:SF16">
    <property type="entry name" value="UBIQUITIN CARBOXYL-TERMINAL HYDROLASE ISOZYME L5"/>
    <property type="match status" value="1"/>
</dbReference>
<feature type="compositionally biased region" description="Basic and acidic residues" evidence="10">
    <location>
        <begin position="162"/>
        <end position="176"/>
    </location>
</feature>
<feature type="site" description="Transition state stabilizer" evidence="8">
    <location>
        <position position="84"/>
    </location>
</feature>
<dbReference type="Proteomes" id="UP000054270">
    <property type="component" value="Unassembled WGS sequence"/>
</dbReference>
<dbReference type="AlphaFoldDB" id="A0A0D2PAC1"/>
<evidence type="ECO:0000256" key="7">
    <source>
        <dbReference type="ARBA" id="ARBA00022807"/>
    </source>
</evidence>
<dbReference type="PANTHER" id="PTHR10589">
    <property type="entry name" value="UBIQUITIN CARBOXYL-TERMINAL HYDROLASE"/>
    <property type="match status" value="1"/>
</dbReference>
<evidence type="ECO:0000256" key="6">
    <source>
        <dbReference type="ARBA" id="ARBA00022801"/>
    </source>
</evidence>
<feature type="active site" description="Proton donor" evidence="8">
    <location>
        <position position="231"/>
    </location>
</feature>
<evidence type="ECO:0000259" key="11">
    <source>
        <dbReference type="PROSITE" id="PS52048"/>
    </source>
</evidence>
<evidence type="ECO:0000313" key="13">
    <source>
        <dbReference type="Proteomes" id="UP000054270"/>
    </source>
</evidence>
<dbReference type="OMA" id="MNHGCWE"/>
<feature type="active site" description="Nucleophile" evidence="8">
    <location>
        <position position="90"/>
    </location>
</feature>
<keyword evidence="13" id="KW-1185">Reference proteome</keyword>
<evidence type="ECO:0000256" key="8">
    <source>
        <dbReference type="PROSITE-ProRule" id="PRU01393"/>
    </source>
</evidence>
<accession>A0A0D2PAC1</accession>
<feature type="domain" description="UCH catalytic" evidence="11">
    <location>
        <begin position="11"/>
        <end position="307"/>
    </location>
</feature>
<name>A0A0D2PAC1_HYPSF</name>
<keyword evidence="6 8" id="KW-0378">Hydrolase</keyword>
<dbReference type="Pfam" id="PF01088">
    <property type="entry name" value="Peptidase_C12"/>
    <property type="match status" value="1"/>
</dbReference>
<evidence type="ECO:0000256" key="1">
    <source>
        <dbReference type="ARBA" id="ARBA00000707"/>
    </source>
</evidence>
<dbReference type="InterPro" id="IPR041507">
    <property type="entry name" value="UCH_C"/>
</dbReference>
<dbReference type="EMBL" id="KN817606">
    <property type="protein sequence ID" value="KJA17265.1"/>
    <property type="molecule type" value="Genomic_DNA"/>
</dbReference>
<dbReference type="STRING" id="945553.A0A0D2PAC1"/>
<proteinExistence type="inferred from homology"/>
<comment type="catalytic activity">
    <reaction evidence="1 8">
        <text>Thiol-dependent hydrolysis of ester, thioester, amide, peptide and isopeptide bonds formed by the C-terminal Gly of ubiquitin (a 76-residue protein attached to proteins as an intracellular targeting signal).</text>
        <dbReference type="EC" id="3.4.19.12"/>
    </reaction>
</comment>
<evidence type="ECO:0000313" key="12">
    <source>
        <dbReference type="EMBL" id="KJA17265.1"/>
    </source>
</evidence>
<dbReference type="InterPro" id="IPR036959">
    <property type="entry name" value="Peptidase_C12_UCH_sf"/>
</dbReference>
<keyword evidence="4 8" id="KW-0645">Protease</keyword>
<dbReference type="GO" id="GO:0005737">
    <property type="term" value="C:cytoplasm"/>
    <property type="evidence" value="ECO:0007669"/>
    <property type="project" value="TreeGrafter"/>
</dbReference>
<feature type="compositionally biased region" description="Basic residues" evidence="10">
    <location>
        <begin position="443"/>
        <end position="454"/>
    </location>
</feature>
<dbReference type="EC" id="3.4.19.12" evidence="3 8"/>
<evidence type="ECO:0000256" key="2">
    <source>
        <dbReference type="ARBA" id="ARBA00009326"/>
    </source>
</evidence>
<evidence type="ECO:0000256" key="3">
    <source>
        <dbReference type="ARBA" id="ARBA00012759"/>
    </source>
</evidence>
<evidence type="ECO:0000256" key="9">
    <source>
        <dbReference type="SAM" id="Coils"/>
    </source>
</evidence>
<feature type="coiled-coil region" evidence="9">
    <location>
        <begin position="303"/>
        <end position="330"/>
    </location>
</feature>
<feature type="region of interest" description="Disordered" evidence="10">
    <location>
        <begin position="162"/>
        <end position="225"/>
    </location>
</feature>
<gene>
    <name evidence="12" type="ORF">HYPSUDRAFT_206317</name>
</gene>
<dbReference type="GO" id="GO:0004843">
    <property type="term" value="F:cysteine-type deubiquitinase activity"/>
    <property type="evidence" value="ECO:0007669"/>
    <property type="project" value="UniProtKB-UniRule"/>
</dbReference>
<dbReference type="PROSITE" id="PS52048">
    <property type="entry name" value="UCH_DOMAIN"/>
    <property type="match status" value="1"/>
</dbReference>
<feature type="site" description="Important for enzyme activity" evidence="8">
    <location>
        <position position="246"/>
    </location>
</feature>
<dbReference type="InterPro" id="IPR001578">
    <property type="entry name" value="Peptidase_C12_UCH"/>
</dbReference>
<dbReference type="GO" id="GO:0016579">
    <property type="term" value="P:protein deubiquitination"/>
    <property type="evidence" value="ECO:0007669"/>
    <property type="project" value="TreeGrafter"/>
</dbReference>
<evidence type="ECO:0000256" key="10">
    <source>
        <dbReference type="SAM" id="MobiDB-lite"/>
    </source>
</evidence>
<evidence type="ECO:0000256" key="5">
    <source>
        <dbReference type="ARBA" id="ARBA00022786"/>
    </source>
</evidence>
<dbReference type="OrthoDB" id="1924260at2759"/>
<dbReference type="GO" id="GO:0006511">
    <property type="term" value="P:ubiquitin-dependent protein catabolic process"/>
    <property type="evidence" value="ECO:0007669"/>
    <property type="project" value="UniProtKB-UniRule"/>
</dbReference>
<dbReference type="Pfam" id="PF18031">
    <property type="entry name" value="UCH_C"/>
    <property type="match status" value="1"/>
</dbReference>
<feature type="region of interest" description="Disordered" evidence="10">
    <location>
        <begin position="433"/>
        <end position="454"/>
    </location>
</feature>